<feature type="signal peptide" evidence="1">
    <location>
        <begin position="1"/>
        <end position="21"/>
    </location>
</feature>
<organism evidence="2 3">
    <name type="scientific">Lucilia cuprina</name>
    <name type="common">Green bottle fly</name>
    <name type="synonym">Australian sheep blowfly</name>
    <dbReference type="NCBI Taxonomy" id="7375"/>
    <lineage>
        <taxon>Eukaryota</taxon>
        <taxon>Metazoa</taxon>
        <taxon>Ecdysozoa</taxon>
        <taxon>Arthropoda</taxon>
        <taxon>Hexapoda</taxon>
        <taxon>Insecta</taxon>
        <taxon>Pterygota</taxon>
        <taxon>Neoptera</taxon>
        <taxon>Endopterygota</taxon>
        <taxon>Diptera</taxon>
        <taxon>Brachycera</taxon>
        <taxon>Muscomorpha</taxon>
        <taxon>Oestroidea</taxon>
        <taxon>Calliphoridae</taxon>
        <taxon>Luciliinae</taxon>
        <taxon>Lucilia</taxon>
    </lineage>
</organism>
<dbReference type="Proteomes" id="UP000037069">
    <property type="component" value="Unassembled WGS sequence"/>
</dbReference>
<protein>
    <submittedName>
        <fullName evidence="2">Uncharacterized protein</fullName>
    </submittedName>
</protein>
<sequence length="306" mass="33616">MFKFNKLFVLTLIALIAIVASKNDALEITDVEKDVQETRSAEAAVLKQLKVIQSKSDESIYTYKCTVGTNKSNRLICTAHDNYSWNSTQNVELKLRCPKSGSGPTVSYVEIDFAVSSPSVNCHVHEGSIGSGYIGVTVNAWTFISRNNSRIMFKFNKLFVATLIALIAIVSCKTDAIEVTEIEKNIKDISPAETAVLTQLKVVESDSGAAIYTYKCTVGTYQSNRLACTAHDSTSWNSLHNVELKLRCPRSGSGLTLSYVEIIYSVSSPSVNCYVHEGAVGLGYIGVTVNAWNTLIFNYSANFYTY</sequence>
<accession>A0A0L0BNB8</accession>
<feature type="chain" id="PRO_5005534808" evidence="1">
    <location>
        <begin position="22"/>
        <end position="306"/>
    </location>
</feature>
<dbReference type="OrthoDB" id="8192785at2759"/>
<gene>
    <name evidence="2" type="ORF">FF38_12618</name>
</gene>
<keyword evidence="3" id="KW-1185">Reference proteome</keyword>
<evidence type="ECO:0000313" key="3">
    <source>
        <dbReference type="Proteomes" id="UP000037069"/>
    </source>
</evidence>
<evidence type="ECO:0000256" key="1">
    <source>
        <dbReference type="SAM" id="SignalP"/>
    </source>
</evidence>
<dbReference type="AlphaFoldDB" id="A0A0L0BNB8"/>
<name>A0A0L0BNB8_LUCCU</name>
<proteinExistence type="predicted"/>
<reference evidence="2 3" key="1">
    <citation type="journal article" date="2015" name="Nat. Commun.">
        <title>Lucilia cuprina genome unlocks parasitic fly biology to underpin future interventions.</title>
        <authorList>
            <person name="Anstead C.A."/>
            <person name="Korhonen P.K."/>
            <person name="Young N.D."/>
            <person name="Hall R.S."/>
            <person name="Jex A.R."/>
            <person name="Murali S.C."/>
            <person name="Hughes D.S."/>
            <person name="Lee S.F."/>
            <person name="Perry T."/>
            <person name="Stroehlein A.J."/>
            <person name="Ansell B.R."/>
            <person name="Breugelmans B."/>
            <person name="Hofmann A."/>
            <person name="Qu J."/>
            <person name="Dugan S."/>
            <person name="Lee S.L."/>
            <person name="Chao H."/>
            <person name="Dinh H."/>
            <person name="Han Y."/>
            <person name="Doddapaneni H.V."/>
            <person name="Worley K.C."/>
            <person name="Muzny D.M."/>
            <person name="Ioannidis P."/>
            <person name="Waterhouse R.M."/>
            <person name="Zdobnov E.M."/>
            <person name="James P.J."/>
            <person name="Bagnall N.H."/>
            <person name="Kotze A.C."/>
            <person name="Gibbs R.A."/>
            <person name="Richards S."/>
            <person name="Batterham P."/>
            <person name="Gasser R.B."/>
        </authorList>
    </citation>
    <scope>NUCLEOTIDE SEQUENCE [LARGE SCALE GENOMIC DNA]</scope>
    <source>
        <strain evidence="2 3">LS</strain>
        <tissue evidence="2">Full body</tissue>
    </source>
</reference>
<comment type="caution">
    <text evidence="2">The sequence shown here is derived from an EMBL/GenBank/DDBJ whole genome shotgun (WGS) entry which is preliminary data.</text>
</comment>
<keyword evidence="1" id="KW-0732">Signal</keyword>
<dbReference type="EMBL" id="JRES01001623">
    <property type="protein sequence ID" value="KNC21413.1"/>
    <property type="molecule type" value="Genomic_DNA"/>
</dbReference>
<evidence type="ECO:0000313" key="2">
    <source>
        <dbReference type="EMBL" id="KNC21413.1"/>
    </source>
</evidence>